<sequence>MIWVNAQEIIASHNCILHRNGIQIFDNDNTLENLTVDVATGEKSISQLAQHLRQLVENTGSLS</sequence>
<evidence type="ECO:0000313" key="2">
    <source>
        <dbReference type="Proteomes" id="UP001212996"/>
    </source>
</evidence>
<comment type="caution">
    <text evidence="1">The sequence shown here is derived from an EMBL/GenBank/DDBJ whole genome shotgun (WGS) entry which is preliminary data.</text>
</comment>
<dbReference type="Proteomes" id="UP001212996">
    <property type="component" value="Unassembled WGS sequence"/>
</dbReference>
<proteinExistence type="predicted"/>
<dbReference type="EMBL" id="JAQMFO010000022">
    <property type="protein sequence ID" value="MDB6373251.1"/>
    <property type="molecule type" value="Genomic_DNA"/>
</dbReference>
<name>A0AAW6BKX2_9GAMM</name>
<evidence type="ECO:0000313" key="1">
    <source>
        <dbReference type="EMBL" id="MDB6373251.1"/>
    </source>
</evidence>
<accession>A0AAW6BKX2</accession>
<protein>
    <submittedName>
        <fullName evidence="1">Uncharacterized protein</fullName>
    </submittedName>
</protein>
<dbReference type="Gene3D" id="1.10.1790.50">
    <property type="match status" value="1"/>
</dbReference>
<organism evidence="1 2">
    <name type="scientific">Photorhabdus bodei</name>
    <dbReference type="NCBI Taxonomy" id="2029681"/>
    <lineage>
        <taxon>Bacteria</taxon>
        <taxon>Pseudomonadati</taxon>
        <taxon>Pseudomonadota</taxon>
        <taxon>Gammaproteobacteria</taxon>
        <taxon>Enterobacterales</taxon>
        <taxon>Morganellaceae</taxon>
        <taxon>Photorhabdus</taxon>
    </lineage>
</organism>
<gene>
    <name evidence="1" type="ORF">PH362_15205</name>
</gene>
<dbReference type="AlphaFoldDB" id="A0AAW6BKX2"/>
<reference evidence="1" key="1">
    <citation type="submission" date="2023-01" db="EMBL/GenBank/DDBJ databases">
        <title>Genome sequencing of Photorhabdus bodei 09-20.</title>
        <authorList>
            <person name="Kalindamar S."/>
            <person name="Kumru S."/>
        </authorList>
    </citation>
    <scope>NUCLEOTIDE SEQUENCE</scope>
    <source>
        <strain evidence="1">09-20</strain>
    </source>
</reference>